<reference evidence="2 3" key="1">
    <citation type="submission" date="2023-05" db="EMBL/GenBank/DDBJ databases">
        <title>A 100% complete, gapless, phased diploid assembly of the Scenedesmus obliquus UTEX 3031 genome.</title>
        <authorList>
            <person name="Biondi T.C."/>
            <person name="Hanschen E.R."/>
            <person name="Kwon T."/>
            <person name="Eng W."/>
            <person name="Kruse C.P.S."/>
            <person name="Koehler S.I."/>
            <person name="Kunde Y."/>
            <person name="Gleasner C.D."/>
            <person name="You Mak K.T."/>
            <person name="Polle J."/>
            <person name="Hovde B.T."/>
            <person name="Starkenburg S.R."/>
        </authorList>
    </citation>
    <scope>NUCLEOTIDE SEQUENCE [LARGE SCALE GENOMIC DNA]</scope>
    <source>
        <strain evidence="2 3">DOE0152z</strain>
    </source>
</reference>
<accession>A0ABY8U377</accession>
<organism evidence="2 3">
    <name type="scientific">Tetradesmus obliquus</name>
    <name type="common">Green alga</name>
    <name type="synonym">Acutodesmus obliquus</name>
    <dbReference type="NCBI Taxonomy" id="3088"/>
    <lineage>
        <taxon>Eukaryota</taxon>
        <taxon>Viridiplantae</taxon>
        <taxon>Chlorophyta</taxon>
        <taxon>core chlorophytes</taxon>
        <taxon>Chlorophyceae</taxon>
        <taxon>CS clade</taxon>
        <taxon>Sphaeropleales</taxon>
        <taxon>Scenedesmaceae</taxon>
        <taxon>Tetradesmus</taxon>
    </lineage>
</organism>
<proteinExistence type="predicted"/>
<name>A0ABY8U377_TETOB</name>
<keyword evidence="3" id="KW-1185">Reference proteome</keyword>
<protein>
    <recommendedName>
        <fullName evidence="4">SGNH hydrolase-type esterase domain-containing protein</fullName>
    </recommendedName>
</protein>
<dbReference type="CDD" id="cd00229">
    <property type="entry name" value="SGNH_hydrolase"/>
    <property type="match status" value="1"/>
</dbReference>
<dbReference type="Gene3D" id="3.40.50.1110">
    <property type="entry name" value="SGNH hydrolase"/>
    <property type="match status" value="1"/>
</dbReference>
<dbReference type="EMBL" id="CP126214">
    <property type="protein sequence ID" value="WIA15911.1"/>
    <property type="molecule type" value="Genomic_DNA"/>
</dbReference>
<gene>
    <name evidence="2" type="ORF">OEZ85_012660</name>
</gene>
<evidence type="ECO:0008006" key="4">
    <source>
        <dbReference type="Google" id="ProtNLM"/>
    </source>
</evidence>
<dbReference type="SUPFAM" id="SSF52266">
    <property type="entry name" value="SGNH hydrolase"/>
    <property type="match status" value="1"/>
</dbReference>
<evidence type="ECO:0000256" key="1">
    <source>
        <dbReference type="SAM" id="MobiDB-lite"/>
    </source>
</evidence>
<sequence length="417" mass="45722">MMRTAVQGPEWLLRKGLKDELNGRNWRRLAAKLATPGSNITVVVFGGSASTGFGLQLRNANWFSQFCSWLQSAFINTNIIQVNLARDATNVPMAETCWYHQTPPEADLVLIEYNLNSCSYFNCFSVVTPQIIAYESLIRRLIRKVPNAALLAFDIFSFDTFDVATPNNNGTRQIPAPYYNSGEEVHSMLATRYNMPLISARDALYDIMWSDKALTRILNATRKDLLRDTRHPTIMGHALYGRGLVAWGVRQTLALELQALAAGSAAATPSEAVPRPVSPLVAQIDGDSWRAVTVFFMSGVIHLPGEKGTVGQAQLSCESGCTCRPMLLEGTRRDTKATVATNSTEVLGGPACTVRITIKDNDWVRVQALAVVPYTNAIMHTPVDVGAIELKYSDGTTPPLGHRRRLQGQQLPAAATA</sequence>
<evidence type="ECO:0000313" key="2">
    <source>
        <dbReference type="EMBL" id="WIA15911.1"/>
    </source>
</evidence>
<dbReference type="PANTHER" id="PTHR34407">
    <property type="entry name" value="EXPRESSED PROTEIN"/>
    <property type="match status" value="1"/>
</dbReference>
<feature type="region of interest" description="Disordered" evidence="1">
    <location>
        <begin position="396"/>
        <end position="417"/>
    </location>
</feature>
<dbReference type="PANTHER" id="PTHR34407:SF1">
    <property type="entry name" value="SGNH HYDROLASE-TYPE ESTERASE DOMAIN-CONTAINING PROTEIN"/>
    <property type="match status" value="1"/>
</dbReference>
<dbReference type="Proteomes" id="UP001244341">
    <property type="component" value="Chromosome 7b"/>
</dbReference>
<evidence type="ECO:0000313" key="3">
    <source>
        <dbReference type="Proteomes" id="UP001244341"/>
    </source>
</evidence>
<dbReference type="InterPro" id="IPR036514">
    <property type="entry name" value="SGNH_hydro_sf"/>
</dbReference>